<reference evidence="15 16" key="1">
    <citation type="submission" date="2013-12" db="EMBL/GenBank/DDBJ databases">
        <authorList>
            <consortium name="DOE Joint Genome Institute"/>
            <person name="Muyzer G."/>
            <person name="Huntemann M."/>
            <person name="Han J."/>
            <person name="Chen A."/>
            <person name="Kyrpides N."/>
            <person name="Mavromatis K."/>
            <person name="Markowitz V."/>
            <person name="Palaniappan K."/>
            <person name="Ivanova N."/>
            <person name="Schaumberg A."/>
            <person name="Pati A."/>
            <person name="Liolios K."/>
            <person name="Nordberg H.P."/>
            <person name="Cantor M.N."/>
            <person name="Hua S.X."/>
            <person name="Woyke T."/>
        </authorList>
    </citation>
    <scope>NUCLEOTIDE SEQUENCE [LARGE SCALE GENOMIC DNA]</scope>
    <source>
        <strain evidence="15 16">ARh 1</strain>
    </source>
</reference>
<dbReference type="InterPro" id="IPR006171">
    <property type="entry name" value="TOPRIM_dom"/>
</dbReference>
<keyword evidence="8 12" id="KW-0862">Zinc</keyword>
<dbReference type="Proteomes" id="UP000005289">
    <property type="component" value="Chromosome"/>
</dbReference>
<dbReference type="HOGENOM" id="CLU_013501_5_1_6"/>
<dbReference type="InterPro" id="IPR036977">
    <property type="entry name" value="DNA_primase_Znf_CHC2"/>
</dbReference>
<dbReference type="Gene3D" id="1.20.50.20">
    <property type="entry name" value="DnaG, RNA polymerase domain, helical bundle"/>
    <property type="match status" value="1"/>
</dbReference>
<dbReference type="Gene3D" id="3.40.1360.10">
    <property type="match status" value="1"/>
</dbReference>
<dbReference type="PANTHER" id="PTHR30313:SF2">
    <property type="entry name" value="DNA PRIMASE"/>
    <property type="match status" value="1"/>
</dbReference>
<dbReference type="InterPro" id="IPR050219">
    <property type="entry name" value="DnaG_primase"/>
</dbReference>
<dbReference type="SUPFAM" id="SSF117023">
    <property type="entry name" value="DNA primase DnaG, C-terminal domain"/>
    <property type="match status" value="1"/>
</dbReference>
<keyword evidence="2 12" id="KW-0639">Primosome</keyword>
<dbReference type="Pfam" id="PF13155">
    <property type="entry name" value="Toprim_2"/>
    <property type="match status" value="1"/>
</dbReference>
<comment type="subunit">
    <text evidence="12">Monomer. Interacts with DnaB.</text>
</comment>
<dbReference type="GO" id="GO:0006269">
    <property type="term" value="P:DNA replication, synthesis of primer"/>
    <property type="evidence" value="ECO:0007669"/>
    <property type="project" value="UniProtKB-UniRule"/>
</dbReference>
<evidence type="ECO:0000256" key="3">
    <source>
        <dbReference type="ARBA" id="ARBA00022679"/>
    </source>
</evidence>
<dbReference type="InterPro" id="IPR006295">
    <property type="entry name" value="DNA_primase_DnaG"/>
</dbReference>
<evidence type="ECO:0000313" key="15">
    <source>
        <dbReference type="EMBL" id="AHE99373.1"/>
    </source>
</evidence>
<dbReference type="GO" id="GO:0000428">
    <property type="term" value="C:DNA-directed RNA polymerase complex"/>
    <property type="evidence" value="ECO:0007669"/>
    <property type="project" value="UniProtKB-KW"/>
</dbReference>
<evidence type="ECO:0000256" key="2">
    <source>
        <dbReference type="ARBA" id="ARBA00022515"/>
    </source>
</evidence>
<dbReference type="InterPro" id="IPR037068">
    <property type="entry name" value="DNA_primase_core_N_sf"/>
</dbReference>
<dbReference type="InterPro" id="IPR002694">
    <property type="entry name" value="Znf_CHC2"/>
</dbReference>
<dbReference type="PROSITE" id="PS50880">
    <property type="entry name" value="TOPRIM"/>
    <property type="match status" value="1"/>
</dbReference>
<feature type="domain" description="Toprim" evidence="14">
    <location>
        <begin position="251"/>
        <end position="333"/>
    </location>
</feature>
<dbReference type="SUPFAM" id="SSF56731">
    <property type="entry name" value="DNA primase core"/>
    <property type="match status" value="1"/>
</dbReference>
<comment type="cofactor">
    <cofactor evidence="12">
        <name>Zn(2+)</name>
        <dbReference type="ChEBI" id="CHEBI:29105"/>
    </cofactor>
    <text evidence="12">Binds 1 zinc ion per monomer.</text>
</comment>
<dbReference type="EC" id="2.7.7.101" evidence="12"/>
<evidence type="ECO:0000256" key="10">
    <source>
        <dbReference type="ARBA" id="ARBA00023125"/>
    </source>
</evidence>
<comment type="similarity">
    <text evidence="12">Belongs to the DnaG primase family.</text>
</comment>
<dbReference type="CDD" id="cd03364">
    <property type="entry name" value="TOPRIM_DnaG_primases"/>
    <property type="match status" value="1"/>
</dbReference>
<comment type="domain">
    <text evidence="12">Contains an N-terminal zinc-binding domain, a central core domain that contains the primase activity, and a C-terminal DnaB-binding domain.</text>
</comment>
<dbReference type="SUPFAM" id="SSF57783">
    <property type="entry name" value="Zinc beta-ribbon"/>
    <property type="match status" value="1"/>
</dbReference>
<dbReference type="Pfam" id="PF01807">
    <property type="entry name" value="Zn_ribbon_DnaG"/>
    <property type="match status" value="1"/>
</dbReference>
<dbReference type="KEGG" id="tti:THITH_15000"/>
<protein>
    <recommendedName>
        <fullName evidence="12">DNA primase</fullName>
        <ecNumber evidence="12">2.7.7.101</ecNumber>
    </recommendedName>
</protein>
<feature type="zinc finger region" description="CHC2-type" evidence="12">
    <location>
        <begin position="40"/>
        <end position="64"/>
    </location>
</feature>
<dbReference type="InterPro" id="IPR013173">
    <property type="entry name" value="DNA_primase_DnaG_DnaB-bd_dom"/>
</dbReference>
<dbReference type="GO" id="GO:0008270">
    <property type="term" value="F:zinc ion binding"/>
    <property type="evidence" value="ECO:0007669"/>
    <property type="project" value="UniProtKB-UniRule"/>
</dbReference>
<dbReference type="Gene3D" id="3.90.580.10">
    <property type="entry name" value="Zinc finger, CHC2-type domain"/>
    <property type="match status" value="1"/>
</dbReference>
<dbReference type="GO" id="GO:1990077">
    <property type="term" value="C:primosome complex"/>
    <property type="evidence" value="ECO:0007669"/>
    <property type="project" value="UniProtKB-KW"/>
</dbReference>
<accession>W0DQV4</accession>
<dbReference type="FunFam" id="3.90.580.10:FF:000001">
    <property type="entry name" value="DNA primase"/>
    <property type="match status" value="1"/>
</dbReference>
<evidence type="ECO:0000256" key="4">
    <source>
        <dbReference type="ARBA" id="ARBA00022695"/>
    </source>
</evidence>
<dbReference type="InterPro" id="IPR016136">
    <property type="entry name" value="DNA_helicase_N/primase_C"/>
</dbReference>
<dbReference type="InterPro" id="IPR030846">
    <property type="entry name" value="DnaG_bac"/>
</dbReference>
<dbReference type="Pfam" id="PF08278">
    <property type="entry name" value="DnaG_DnaB_bind"/>
    <property type="match status" value="1"/>
</dbReference>
<keyword evidence="7 12" id="KW-0863">Zinc-finger</keyword>
<dbReference type="NCBIfam" id="TIGR01391">
    <property type="entry name" value="dnaG"/>
    <property type="match status" value="1"/>
</dbReference>
<keyword evidence="4 12" id="KW-0548">Nucleotidyltransferase</keyword>
<dbReference type="RefSeq" id="WP_006747084.1">
    <property type="nucleotide sequence ID" value="NZ_CP007029.1"/>
</dbReference>
<evidence type="ECO:0000256" key="8">
    <source>
        <dbReference type="ARBA" id="ARBA00022833"/>
    </source>
</evidence>
<dbReference type="Gene3D" id="3.90.980.10">
    <property type="entry name" value="DNA primase, catalytic core, N-terminal domain"/>
    <property type="match status" value="1"/>
</dbReference>
<evidence type="ECO:0000259" key="14">
    <source>
        <dbReference type="PROSITE" id="PS50880"/>
    </source>
</evidence>
<comment type="function">
    <text evidence="12">RNA polymerase that catalyzes the synthesis of short RNA molecules used as primers for DNA polymerase during DNA replication.</text>
</comment>
<evidence type="ECO:0000256" key="7">
    <source>
        <dbReference type="ARBA" id="ARBA00022771"/>
    </source>
</evidence>
<keyword evidence="6 12" id="KW-0479">Metal-binding</keyword>
<keyword evidence="9" id="KW-0460">Magnesium</keyword>
<feature type="region of interest" description="Disordered" evidence="13">
    <location>
        <begin position="422"/>
        <end position="452"/>
    </location>
</feature>
<dbReference type="InterPro" id="IPR019475">
    <property type="entry name" value="DNA_primase_DnaB-bd"/>
</dbReference>
<dbReference type="SMART" id="SM00493">
    <property type="entry name" value="TOPRIM"/>
    <property type="match status" value="1"/>
</dbReference>
<dbReference type="SMART" id="SM00400">
    <property type="entry name" value="ZnF_CHCC"/>
    <property type="match status" value="1"/>
</dbReference>
<dbReference type="OrthoDB" id="9803773at2"/>
<evidence type="ECO:0000256" key="13">
    <source>
        <dbReference type="SAM" id="MobiDB-lite"/>
    </source>
</evidence>
<dbReference type="GO" id="GO:0003899">
    <property type="term" value="F:DNA-directed RNA polymerase activity"/>
    <property type="evidence" value="ECO:0007669"/>
    <property type="project" value="UniProtKB-UniRule"/>
</dbReference>
<evidence type="ECO:0000256" key="11">
    <source>
        <dbReference type="ARBA" id="ARBA00023163"/>
    </source>
</evidence>
<comment type="catalytic activity">
    <reaction evidence="12">
        <text>ssDNA + n NTP = ssDNA/pppN(pN)n-1 hybrid + (n-1) diphosphate.</text>
        <dbReference type="EC" id="2.7.7.101"/>
    </reaction>
</comment>
<keyword evidence="1 12" id="KW-0240">DNA-directed RNA polymerase</keyword>
<dbReference type="FunFam" id="3.40.1360.10:FF:000002">
    <property type="entry name" value="DNA primase"/>
    <property type="match status" value="1"/>
</dbReference>
<evidence type="ECO:0000256" key="12">
    <source>
        <dbReference type="HAMAP-Rule" id="MF_00974"/>
    </source>
</evidence>
<sequence>MAGLIPQAFIDDLLERTDVVELIQRYVPLKKAGSEFAACCPFHSEKTPSFYVSPRKQFYHCFGCGAHGTAISFLMEHENLSFPEAVGQLAEWAGLEVPREADPAGRDPTGHLLDALEAAATFYREQLKGNRAAIDYLEGRGIDGATARDYALGWAPDGNSLAQALRGRFDTDTLVAAGLVLRRDDGRLRDRFRARIMFPIRDRRGRVTGFGARLIAAGEPKYLNSPESAVFHKGHTVYGLFEARKAETRLSELVVTEGYMDVVGLARAGFRRAVACMGTALTRDHLDLLFRQVPRLVLCFDGDAAGRRAAWRSIEQALPVIQGLREIRVLFLPEGDDPDSLVRREGLRSWQQRLDAAGMLSETFLQLLSERHPLATAEGRSQCAHAGVALIRTVKDPLFQGQLLELLAERTQTARDQIESMLAADPEGGGNRLSSDPARQRPARRAEPQPVPGSGHLWAALLARILQLPQQGWDTPEILRLADTGTRAAGILGTMIDRIGETPNVSTARLLEQFRDETFFPRLAVLAGMPLDGEEPELSRRIALDSAERLFEEHCRARIRALATTGRALESQELDELRRLQQWLVQRSSADRPD</sequence>
<dbReference type="GO" id="GO:0005737">
    <property type="term" value="C:cytoplasm"/>
    <property type="evidence" value="ECO:0007669"/>
    <property type="project" value="TreeGrafter"/>
</dbReference>
<keyword evidence="3 12" id="KW-0808">Transferase</keyword>
<dbReference type="STRING" id="713585.THITH_15000"/>
<dbReference type="InterPro" id="IPR013264">
    <property type="entry name" value="DNAG_N"/>
</dbReference>
<evidence type="ECO:0000313" key="16">
    <source>
        <dbReference type="Proteomes" id="UP000005289"/>
    </source>
</evidence>
<keyword evidence="11 12" id="KW-0804">Transcription</keyword>
<dbReference type="HAMAP" id="MF_00974">
    <property type="entry name" value="DNA_primase_DnaG"/>
    <property type="match status" value="1"/>
</dbReference>
<name>W0DQV4_9GAMM</name>
<evidence type="ECO:0000256" key="5">
    <source>
        <dbReference type="ARBA" id="ARBA00022705"/>
    </source>
</evidence>
<proteinExistence type="inferred from homology"/>
<dbReference type="Gene3D" id="1.10.860.10">
    <property type="entry name" value="DNAb Helicase, Chain A"/>
    <property type="match status" value="1"/>
</dbReference>
<organism evidence="15 16">
    <name type="scientific">Thioalkalivibrio paradoxus ARh 1</name>
    <dbReference type="NCBI Taxonomy" id="713585"/>
    <lineage>
        <taxon>Bacteria</taxon>
        <taxon>Pseudomonadati</taxon>
        <taxon>Pseudomonadota</taxon>
        <taxon>Gammaproteobacteria</taxon>
        <taxon>Chromatiales</taxon>
        <taxon>Ectothiorhodospiraceae</taxon>
        <taxon>Thioalkalivibrio</taxon>
    </lineage>
</organism>
<dbReference type="Pfam" id="PF10410">
    <property type="entry name" value="DnaB_bind"/>
    <property type="match status" value="1"/>
</dbReference>
<dbReference type="GO" id="GO:0003677">
    <property type="term" value="F:DNA binding"/>
    <property type="evidence" value="ECO:0007669"/>
    <property type="project" value="UniProtKB-KW"/>
</dbReference>
<dbReference type="PANTHER" id="PTHR30313">
    <property type="entry name" value="DNA PRIMASE"/>
    <property type="match status" value="1"/>
</dbReference>
<dbReference type="AlphaFoldDB" id="W0DQV4"/>
<gene>
    <name evidence="12" type="primary">dnaG</name>
    <name evidence="15" type="ORF">THITH_15000</name>
</gene>
<evidence type="ECO:0000256" key="6">
    <source>
        <dbReference type="ARBA" id="ARBA00022723"/>
    </source>
</evidence>
<dbReference type="InterPro" id="IPR034151">
    <property type="entry name" value="TOPRIM_DnaG_bac"/>
</dbReference>
<evidence type="ECO:0000256" key="9">
    <source>
        <dbReference type="ARBA" id="ARBA00022842"/>
    </source>
</evidence>
<keyword evidence="16" id="KW-1185">Reference proteome</keyword>
<dbReference type="Pfam" id="PF08275">
    <property type="entry name" value="DNAG_N"/>
    <property type="match status" value="1"/>
</dbReference>
<keyword evidence="5 12" id="KW-0235">DNA replication</keyword>
<keyword evidence="10 12" id="KW-0238">DNA-binding</keyword>
<dbReference type="EMBL" id="CP007029">
    <property type="protein sequence ID" value="AHE99373.1"/>
    <property type="molecule type" value="Genomic_DNA"/>
</dbReference>
<evidence type="ECO:0000256" key="1">
    <source>
        <dbReference type="ARBA" id="ARBA00022478"/>
    </source>
</evidence>